<reference evidence="3 4" key="1">
    <citation type="submission" date="2022-06" db="EMBL/GenBank/DDBJ databases">
        <title>Genomic Encyclopedia of Archaeal and Bacterial Type Strains, Phase II (KMG-II): from individual species to whole genera.</title>
        <authorList>
            <person name="Goeker M."/>
        </authorList>
    </citation>
    <scope>NUCLEOTIDE SEQUENCE [LARGE SCALE GENOMIC DNA]</scope>
    <source>
        <strain evidence="3 4">DSM 44255</strain>
    </source>
</reference>
<dbReference type="SUPFAM" id="SSF82171">
    <property type="entry name" value="DPP6 N-terminal domain-like"/>
    <property type="match status" value="1"/>
</dbReference>
<feature type="domain" description="NACHT" evidence="2">
    <location>
        <begin position="133"/>
        <end position="221"/>
    </location>
</feature>
<evidence type="ECO:0000313" key="4">
    <source>
        <dbReference type="Proteomes" id="UP001205185"/>
    </source>
</evidence>
<keyword evidence="1" id="KW-0812">Transmembrane</keyword>
<keyword evidence="1" id="KW-1133">Transmembrane helix</keyword>
<dbReference type="InterPro" id="IPR027417">
    <property type="entry name" value="P-loop_NTPase"/>
</dbReference>
<proteinExistence type="predicted"/>
<dbReference type="Pfam" id="PF05729">
    <property type="entry name" value="NACHT"/>
    <property type="match status" value="1"/>
</dbReference>
<keyword evidence="4" id="KW-1185">Reference proteome</keyword>
<dbReference type="Gene3D" id="3.40.50.300">
    <property type="entry name" value="P-loop containing nucleotide triphosphate hydrolases"/>
    <property type="match status" value="1"/>
</dbReference>
<feature type="transmembrane region" description="Helical" evidence="1">
    <location>
        <begin position="417"/>
        <end position="439"/>
    </location>
</feature>
<evidence type="ECO:0000259" key="2">
    <source>
        <dbReference type="PROSITE" id="PS50837"/>
    </source>
</evidence>
<name>A0ABT1INE6_9PSEU</name>
<feature type="transmembrane region" description="Helical" evidence="1">
    <location>
        <begin position="632"/>
        <end position="655"/>
    </location>
</feature>
<dbReference type="Proteomes" id="UP001205185">
    <property type="component" value="Unassembled WGS sequence"/>
</dbReference>
<feature type="transmembrane region" description="Helical" evidence="1">
    <location>
        <begin position="21"/>
        <end position="44"/>
    </location>
</feature>
<feature type="transmembrane region" description="Helical" evidence="1">
    <location>
        <begin position="667"/>
        <end position="690"/>
    </location>
</feature>
<protein>
    <submittedName>
        <fullName evidence="3">NACHT domain-containing protein</fullName>
    </submittedName>
</protein>
<sequence length="1245" mass="130736">MAIGGAGGIVWSLLRLPGGTLSALDAAASVTGLLVAVLGLWLAVAAGRPGDSSLDDAQRGFAAAVRAQWNQEIGTRRLRLPRPIRLSWAPTRRADIGASAELVGAPAPAGRLGPLGDNPAVELVTAFRALPGRQLVVLGRPGAGKSVLAMFLAVGLVDGRADDDPVPVLVSVAGWNPKVPLRRWLARRVHEEYPEVVTARQAAALVDQNRVVAILDGLDEMPRSLGVAALAAIDEIAGDGFSVVVTSRAKHYAALVAAVGRPLARAAVIEVKRVSPEDASTYLGDGDAGTGDRWTPVVDGVRSDPTGPLAAALSTPLMLYLARTVYRAARSRPEQLVQCAANGGTDAVEAHLLRRFVPTAYAAEDTTYAEPRDTGRRAYPADRVARWLTTLAGPLAAASPGGQRLDWRRFDRAAPRLMVVTLLTLVCGVVGGPLGWVFALTFDHAPGRATAFGVVTGLAAGVIGGLGTTRRDAADGGQVTATAFAMTSLRDGLAGSVVATTGITLLASGATGWFHVANLARVVFTTLFAGVLLAGLGNALVVVRSAVPNSRRLRARDDGVAERVMPVALIGGAVAATGTGWMGGSVSGAAVGGLLGTLILTGMLSLFVTLAKATAFAPKRRTTRSAVRGDCTALAAACLVCGLAAAVLVGLPVLILASIRYFSEWDALLAAVLAGTAMAVFVAVGSGAAWTRYRAAIVILAVTGRLPWRLVRFLEDAHRRGVLRQLGTTYLFRHQRVQAYLRATDDTAPVPSLVSLPPRLRTVIALVSAVVLFGAQTTIIVADRVALARAESRKRATNLLDEEALRIHRTDPVAALRMWLAAKALSPTAEDEELFRLVALKQASGAATAWVFPDTCWCLTAHDGADVVAASRDAARVLRVDGSSGSISTVSLPEPFHNVGFTESAHHVITVREGARNDLVALWDVRGVEPVRIAELPDSGGMWFSLSEAGEWVLVDDGDKVAAVDLRPARPIRHDLGRARSARFLGGDRYLVLMPSDVEAVVYDLAGPAPAVVDVVATAKPVGRPQGQGALFMAGHGGAMTAVVEVAGTLQVRDLGHVLWAGISDDGRWAYRDTPGGAIELVDVVTGATRTVGERPKNAYDMLYFTEDSRYLVISEHQEPIELVPVVGTPGRVALPFGEGTVLAVSSDGRSAVQSTSFDEVVVWSLDPRPRVAAVIPGALQVTYDQSGRSLTTVTKSVVATWDVATLAALADTDVTRLACRAAGRGLTEQEWETLIPDVEYQRTC</sequence>
<feature type="transmembrane region" description="Helical" evidence="1">
    <location>
        <begin position="589"/>
        <end position="611"/>
    </location>
</feature>
<feature type="transmembrane region" description="Helical" evidence="1">
    <location>
        <begin position="564"/>
        <end position="583"/>
    </location>
</feature>
<feature type="transmembrane region" description="Helical" evidence="1">
    <location>
        <begin position="522"/>
        <end position="543"/>
    </location>
</feature>
<feature type="transmembrane region" description="Helical" evidence="1">
    <location>
        <begin position="493"/>
        <end position="516"/>
    </location>
</feature>
<evidence type="ECO:0000256" key="1">
    <source>
        <dbReference type="SAM" id="Phobius"/>
    </source>
</evidence>
<accession>A0ABT1INE6</accession>
<dbReference type="InterPro" id="IPR007111">
    <property type="entry name" value="NACHT_NTPase"/>
</dbReference>
<comment type="caution">
    <text evidence="3">The sequence shown here is derived from an EMBL/GenBank/DDBJ whole genome shotgun (WGS) entry which is preliminary data.</text>
</comment>
<feature type="transmembrane region" description="Helical" evidence="1">
    <location>
        <begin position="445"/>
        <end position="466"/>
    </location>
</feature>
<dbReference type="EMBL" id="JAMTCO010000021">
    <property type="protein sequence ID" value="MCP2274195.1"/>
    <property type="molecule type" value="Genomic_DNA"/>
</dbReference>
<dbReference type="PROSITE" id="PS50837">
    <property type="entry name" value="NACHT"/>
    <property type="match status" value="1"/>
</dbReference>
<keyword evidence="1" id="KW-0472">Membrane</keyword>
<evidence type="ECO:0000313" key="3">
    <source>
        <dbReference type="EMBL" id="MCP2274195.1"/>
    </source>
</evidence>
<gene>
    <name evidence="3" type="ORF">LV75_006729</name>
</gene>
<organism evidence="3 4">
    <name type="scientific">Actinokineospora diospyrosa</name>
    <dbReference type="NCBI Taxonomy" id="103728"/>
    <lineage>
        <taxon>Bacteria</taxon>
        <taxon>Bacillati</taxon>
        <taxon>Actinomycetota</taxon>
        <taxon>Actinomycetes</taxon>
        <taxon>Pseudonocardiales</taxon>
        <taxon>Pseudonocardiaceae</taxon>
        <taxon>Actinokineospora</taxon>
    </lineage>
</organism>
<dbReference type="SUPFAM" id="SSF52540">
    <property type="entry name" value="P-loop containing nucleoside triphosphate hydrolases"/>
    <property type="match status" value="1"/>
</dbReference>
<feature type="transmembrane region" description="Helical" evidence="1">
    <location>
        <begin position="763"/>
        <end position="782"/>
    </location>
</feature>